<dbReference type="Proteomes" id="UP001431209">
    <property type="component" value="Unassembled WGS sequence"/>
</dbReference>
<evidence type="ECO:0000313" key="2">
    <source>
        <dbReference type="EMBL" id="KAL0483258.1"/>
    </source>
</evidence>
<accession>A0AAW2Z0H0</accession>
<evidence type="ECO:0000313" key="3">
    <source>
        <dbReference type="Proteomes" id="UP001431209"/>
    </source>
</evidence>
<dbReference type="PANTHER" id="PTHR36535">
    <property type="entry name" value="YALI0E30327P"/>
    <property type="match status" value="1"/>
</dbReference>
<feature type="transmembrane region" description="Helical" evidence="1">
    <location>
        <begin position="84"/>
        <end position="107"/>
    </location>
</feature>
<evidence type="ECO:0000256" key="1">
    <source>
        <dbReference type="SAM" id="Phobius"/>
    </source>
</evidence>
<keyword evidence="1" id="KW-0812">Transmembrane</keyword>
<evidence type="ECO:0008006" key="4">
    <source>
        <dbReference type="Google" id="ProtNLM"/>
    </source>
</evidence>
<dbReference type="AlphaFoldDB" id="A0AAW2Z0H0"/>
<organism evidence="2 3">
    <name type="scientific">Acrasis kona</name>
    <dbReference type="NCBI Taxonomy" id="1008807"/>
    <lineage>
        <taxon>Eukaryota</taxon>
        <taxon>Discoba</taxon>
        <taxon>Heterolobosea</taxon>
        <taxon>Tetramitia</taxon>
        <taxon>Eutetramitia</taxon>
        <taxon>Acrasidae</taxon>
        <taxon>Acrasis</taxon>
    </lineage>
</organism>
<keyword evidence="1" id="KW-0472">Membrane</keyword>
<keyword evidence="3" id="KW-1185">Reference proteome</keyword>
<proteinExistence type="predicted"/>
<protein>
    <recommendedName>
        <fullName evidence="4">DUF1772 domain-containing protein</fullName>
    </recommendedName>
</protein>
<dbReference type="PANTHER" id="PTHR36535:SF1">
    <property type="entry name" value="DUF1772 DOMAIN-CONTAINING PROTEIN"/>
    <property type="match status" value="1"/>
</dbReference>
<gene>
    <name evidence="2" type="ORF">AKO1_011520</name>
</gene>
<name>A0AAW2Z0H0_9EUKA</name>
<feature type="transmembrane region" description="Helical" evidence="1">
    <location>
        <begin position="128"/>
        <end position="149"/>
    </location>
</feature>
<dbReference type="EMBL" id="JAOPGA020000946">
    <property type="protein sequence ID" value="KAL0483258.1"/>
    <property type="molecule type" value="Genomic_DNA"/>
</dbReference>
<keyword evidence="1" id="KW-1133">Transmembrane helix</keyword>
<comment type="caution">
    <text evidence="2">The sequence shown here is derived from an EMBL/GenBank/DDBJ whole genome shotgun (WGS) entry which is preliminary data.</text>
</comment>
<sequence>MIDKLLNLIVVVTSTFFASTTFSIATVDHPARMGAKVITEGHESFKRTLSLIRQRDLCFITITTSIINLLFFNDNFLDKSVNLINFLSIGGILIFTAISILPINAKLTSNQELSHQEIKNLMISWGKLHVIRTIPSVINAIILLSRFVMFT</sequence>
<feature type="transmembrane region" description="Helical" evidence="1">
    <location>
        <begin position="6"/>
        <end position="27"/>
    </location>
</feature>
<reference evidence="2 3" key="1">
    <citation type="submission" date="2024-03" db="EMBL/GenBank/DDBJ databases">
        <title>The Acrasis kona genome and developmental transcriptomes reveal deep origins of eukaryotic multicellular pathways.</title>
        <authorList>
            <person name="Sheikh S."/>
            <person name="Fu C.-J."/>
            <person name="Brown M.W."/>
            <person name="Baldauf S.L."/>
        </authorList>
    </citation>
    <scope>NUCLEOTIDE SEQUENCE [LARGE SCALE GENOMIC DNA]</scope>
    <source>
        <strain evidence="2 3">ATCC MYA-3509</strain>
    </source>
</reference>